<name>A0A2B4S0Z9_STYPI</name>
<dbReference type="Pfam" id="PF02412">
    <property type="entry name" value="TSP_3"/>
    <property type="match status" value="2"/>
</dbReference>
<feature type="compositionally biased region" description="Acidic residues" evidence="4">
    <location>
        <begin position="516"/>
        <end position="526"/>
    </location>
</feature>
<gene>
    <name evidence="5" type="primary">THBS3</name>
    <name evidence="5" type="ORF">AWC38_SpisGene13030</name>
</gene>
<dbReference type="PROSITE" id="PS51234">
    <property type="entry name" value="TSP3"/>
    <property type="match status" value="1"/>
</dbReference>
<dbReference type="InterPro" id="IPR017897">
    <property type="entry name" value="Thrombospondin_3_rpt"/>
</dbReference>
<keyword evidence="2 3" id="KW-0106">Calcium</keyword>
<protein>
    <submittedName>
        <fullName evidence="5">Thrombospondin-3</fullName>
    </submittedName>
</protein>
<dbReference type="SUPFAM" id="SSF103647">
    <property type="entry name" value="TSP type-3 repeat"/>
    <property type="match status" value="1"/>
</dbReference>
<dbReference type="GO" id="GO:0007155">
    <property type="term" value="P:cell adhesion"/>
    <property type="evidence" value="ECO:0007669"/>
    <property type="project" value="InterPro"/>
</dbReference>
<evidence type="ECO:0000256" key="1">
    <source>
        <dbReference type="ARBA" id="ARBA00022729"/>
    </source>
</evidence>
<accession>A0A2B4S0Z9</accession>
<evidence type="ECO:0000256" key="3">
    <source>
        <dbReference type="PROSITE-ProRule" id="PRU00634"/>
    </source>
</evidence>
<feature type="repeat" description="TSP type-3" evidence="3">
    <location>
        <begin position="508"/>
        <end position="543"/>
    </location>
</feature>
<reference evidence="5" key="1">
    <citation type="journal article" date="2017" name="J. ISSAAS">
        <title>Comparative analysis of the genomes of Stylophora pistillata and Acropora digitifera provides evidence for extensive differences between species of corals.</title>
        <authorList>
            <person name="Voolstra C.R."/>
            <person name="Li Y."/>
            <person name="Liew Y.J."/>
            <person name="Baumgarten S."/>
            <person name="Zoccola D."/>
            <person name="Flot J.-F."/>
            <person name="Tambutte S."/>
            <person name="Allemand D."/>
            <person name="Aranda M."/>
        </authorList>
    </citation>
    <scope>NUCLEOTIDE SEQUENCE</scope>
    <source>
        <strain evidence="5">CSM Monaco</strain>
        <tissue evidence="5">Whole animal</tissue>
    </source>
</reference>
<feature type="region of interest" description="Disordered" evidence="4">
    <location>
        <begin position="492"/>
        <end position="526"/>
    </location>
</feature>
<dbReference type="GO" id="GO:0005509">
    <property type="term" value="F:calcium ion binding"/>
    <property type="evidence" value="ECO:0007669"/>
    <property type="project" value="UniProtKB-UniRule"/>
</dbReference>
<dbReference type="PANTHER" id="PTHR10199">
    <property type="entry name" value="THROMBOSPONDIN"/>
    <property type="match status" value="1"/>
</dbReference>
<sequence>MEFDVSKQNPQKAYVVCFRSIPSAQTKIYKTTDGFASITPIANPNDRDPSVSGEDFTRMQGFYNLLLKIDPIDDDKIYIGGINLFKSNNGGTSWTQLSRWNSRISVNAPVVHADQHAMTFDPKNSNKAVFGNDGGVYYASDLNGNNIQEREKNYVTTQFYTGAIAPSSKDYIFGGTQDNGTQLITQRYFNGKGIKIFGGDGAYTAFDKEGEKYLLSSYVYNKAYRLYGLNKVGDDYAFAGAGVAARLPDTGNGTGDFINPAVLDSKQDVLYTNASGRNGYKIARYLNLNEVVERKRSPSVNFLQNAMLRSRPTAFQVSPFANGSTTLLVGTQSGHLFRVQNANSGSGSWKDITGSLFLGSISDIEYGTTSENEIYLTFYNYGVRSIWHTKDGGNSWEEKEGDLPDIPVRCILPNPSNKEEVIIGTDLGVWRTTNFSSSSPSWKRAYSGMSDVIVNDLDYRRAGNTILASSYGRGLFIGRFIVNPDDSDADGHLNSVDNCPDVYNPKQTDTDKDGEGDLCDDDDDDDGILDEDDNCPLDANPLQIDVDDDTKGDVCDDEVTLRNIADFIPKGFSPNGDGIGDVWKWKNIQHIYPKNTLKIYDRQPYF</sequence>
<dbReference type="InterPro" id="IPR028974">
    <property type="entry name" value="TSP_type-3_rpt"/>
</dbReference>
<dbReference type="PANTHER" id="PTHR10199:SF100">
    <property type="entry name" value="THROMBOSPONDIN, ISOFORM A"/>
    <property type="match status" value="1"/>
</dbReference>
<dbReference type="Gene3D" id="2.130.10.10">
    <property type="entry name" value="YVTN repeat-like/Quinoprotein amine dehydrogenase"/>
    <property type="match status" value="2"/>
</dbReference>
<dbReference type="Gene3D" id="4.10.1080.10">
    <property type="entry name" value="TSP type-3 repeat"/>
    <property type="match status" value="1"/>
</dbReference>
<dbReference type="EMBL" id="LSMT01000239">
    <property type="protein sequence ID" value="PFX22470.1"/>
    <property type="molecule type" value="Genomic_DNA"/>
</dbReference>
<dbReference type="InterPro" id="IPR003367">
    <property type="entry name" value="Thrombospondin_3-like_rpt"/>
</dbReference>
<keyword evidence="1" id="KW-0732">Signal</keyword>
<dbReference type="AlphaFoldDB" id="A0A2B4S0Z9"/>
<evidence type="ECO:0000256" key="2">
    <source>
        <dbReference type="ARBA" id="ARBA00022837"/>
    </source>
</evidence>
<evidence type="ECO:0000256" key="4">
    <source>
        <dbReference type="SAM" id="MobiDB-lite"/>
    </source>
</evidence>
<dbReference type="InterPro" id="IPR015943">
    <property type="entry name" value="WD40/YVTN_repeat-like_dom_sf"/>
</dbReference>
<proteinExistence type="predicted"/>
<comment type="caution">
    <text evidence="5">The sequence shown here is derived from an EMBL/GenBank/DDBJ whole genome shotgun (WGS) entry which is preliminary data.</text>
</comment>
<evidence type="ECO:0000313" key="5">
    <source>
        <dbReference type="EMBL" id="PFX22470.1"/>
    </source>
</evidence>
<organism evidence="5">
    <name type="scientific">Stylophora pistillata</name>
    <name type="common">Smooth cauliflower coral</name>
    <dbReference type="NCBI Taxonomy" id="50429"/>
    <lineage>
        <taxon>Eukaryota</taxon>
        <taxon>Metazoa</taxon>
        <taxon>Cnidaria</taxon>
        <taxon>Anthozoa</taxon>
        <taxon>Hexacorallia</taxon>
        <taxon>Scleractinia</taxon>
        <taxon>Astrocoeniina</taxon>
        <taxon>Pocilloporidae</taxon>
        <taxon>Stylophora</taxon>
    </lineage>
</organism>
<dbReference type="SUPFAM" id="SSF110296">
    <property type="entry name" value="Oligoxyloglucan reducing end-specific cellobiohydrolase"/>
    <property type="match status" value="1"/>
</dbReference>